<sequence>MIQNNNISVLPWYTSIEQQNHRKSYAYGQIYPLFAPADRLLPFQIIRNTRLNSVTSVILYDKTGKQIANITTYMRETGLQVVRFQSLGYDVILYPAILPMPLNQFDGIYYLRLSDGVQTWYSEMFTVVQDVSGYLKIDWWDIENLVFDAGQIVYKNPTFKNTLYLCTELGKPDYEFEEDGEERDGYFFPEKQISVKTFKCTILAPEYLCDVMRFIRMADYIHITDKYGREYDCDTFLITPKWQTQGDLASVEIEFQTATVVKKIGRGYLGANIGDFNSDYNNDFNND</sequence>
<organism evidence="1">
    <name type="scientific">Siphoviridae sp. ctrok7</name>
    <dbReference type="NCBI Taxonomy" id="2826480"/>
    <lineage>
        <taxon>Viruses</taxon>
        <taxon>Duplodnaviria</taxon>
        <taxon>Heunggongvirae</taxon>
        <taxon>Uroviricota</taxon>
        <taxon>Caudoviricetes</taxon>
    </lineage>
</organism>
<evidence type="ECO:0000313" key="1">
    <source>
        <dbReference type="EMBL" id="DAD92961.1"/>
    </source>
</evidence>
<name>A0A8S5NE98_9CAUD</name>
<proteinExistence type="predicted"/>
<accession>A0A8S5NE98</accession>
<dbReference type="EMBL" id="BK015149">
    <property type="protein sequence ID" value="DAD92961.1"/>
    <property type="molecule type" value="Genomic_DNA"/>
</dbReference>
<reference evidence="1" key="1">
    <citation type="journal article" date="2021" name="Proc. Natl. Acad. Sci. U.S.A.">
        <title>A Catalog of Tens of Thousands of Viruses from Human Metagenomes Reveals Hidden Associations with Chronic Diseases.</title>
        <authorList>
            <person name="Tisza M.J."/>
            <person name="Buck C.B."/>
        </authorList>
    </citation>
    <scope>NUCLEOTIDE SEQUENCE</scope>
    <source>
        <strain evidence="1">Ctrok7</strain>
    </source>
</reference>
<protein>
    <submittedName>
        <fullName evidence="1">Uncharacterized protein</fullName>
    </submittedName>
</protein>